<accession>A0A6B0SA69</accession>
<keyword evidence="3" id="KW-1185">Reference proteome</keyword>
<feature type="compositionally biased region" description="Basic and acidic residues" evidence="1">
    <location>
        <begin position="41"/>
        <end position="76"/>
    </location>
</feature>
<dbReference type="InterPro" id="IPR036398">
    <property type="entry name" value="CA_dom_sf"/>
</dbReference>
<evidence type="ECO:0000313" key="2">
    <source>
        <dbReference type="EMBL" id="MXQ97607.1"/>
    </source>
</evidence>
<reference evidence="2" key="1">
    <citation type="submission" date="2019-10" db="EMBL/GenBank/DDBJ databases">
        <title>The sequence and de novo assembly of the wild yak genome.</title>
        <authorList>
            <person name="Liu Y."/>
        </authorList>
    </citation>
    <scope>NUCLEOTIDE SEQUENCE [LARGE SCALE GENOMIC DNA]</scope>
    <source>
        <strain evidence="2">WY2019</strain>
    </source>
</reference>
<gene>
    <name evidence="2" type="ORF">E5288_WYG019130</name>
</gene>
<dbReference type="SUPFAM" id="SSF51069">
    <property type="entry name" value="Carbonic anhydrase"/>
    <property type="match status" value="1"/>
</dbReference>
<evidence type="ECO:0000256" key="1">
    <source>
        <dbReference type="SAM" id="MobiDB-lite"/>
    </source>
</evidence>
<dbReference type="AlphaFoldDB" id="A0A6B0SA69"/>
<feature type="compositionally biased region" description="Basic residues" evidence="1">
    <location>
        <begin position="78"/>
        <end position="87"/>
    </location>
</feature>
<feature type="region of interest" description="Disordered" evidence="1">
    <location>
        <begin position="32"/>
        <end position="102"/>
    </location>
</feature>
<organism evidence="2 3">
    <name type="scientific">Bos mutus</name>
    <name type="common">wild yak</name>
    <dbReference type="NCBI Taxonomy" id="72004"/>
    <lineage>
        <taxon>Eukaryota</taxon>
        <taxon>Metazoa</taxon>
        <taxon>Chordata</taxon>
        <taxon>Craniata</taxon>
        <taxon>Vertebrata</taxon>
        <taxon>Euteleostomi</taxon>
        <taxon>Mammalia</taxon>
        <taxon>Eutheria</taxon>
        <taxon>Laurasiatheria</taxon>
        <taxon>Artiodactyla</taxon>
        <taxon>Ruminantia</taxon>
        <taxon>Pecora</taxon>
        <taxon>Bovidae</taxon>
        <taxon>Bovinae</taxon>
        <taxon>Bos</taxon>
    </lineage>
</organism>
<evidence type="ECO:0000313" key="3">
    <source>
        <dbReference type="Proteomes" id="UP000322234"/>
    </source>
</evidence>
<name>A0A6B0SA69_9CETA</name>
<proteinExistence type="predicted"/>
<sequence>MGPSPIPINIDLHQVQLDPALRLFIFQGHDSAPPGLWTLEEDGHTGQHPHRQEHSPLHKDPHPHTGDETPSRDQRPPTRVRKPHKWIKSLYVRDAPPEPKSP</sequence>
<dbReference type="Proteomes" id="UP000322234">
    <property type="component" value="Unassembled WGS sequence"/>
</dbReference>
<protein>
    <submittedName>
        <fullName evidence="2">Uncharacterized protein</fullName>
    </submittedName>
</protein>
<dbReference type="EMBL" id="VBQZ03000198">
    <property type="protein sequence ID" value="MXQ97607.1"/>
    <property type="molecule type" value="Genomic_DNA"/>
</dbReference>
<comment type="caution">
    <text evidence="2">The sequence shown here is derived from an EMBL/GenBank/DDBJ whole genome shotgun (WGS) entry which is preliminary data.</text>
</comment>